<dbReference type="Gene3D" id="1.20.930.20">
    <property type="entry name" value="Adaptor protein Cbl, N-terminal domain"/>
    <property type="match status" value="1"/>
</dbReference>
<protein>
    <submittedName>
        <fullName evidence="6">Uncharacterized protein LOC115751310 isoform X1</fullName>
    </submittedName>
</protein>
<dbReference type="RefSeq" id="XP_048140548.1">
    <property type="nucleotide sequence ID" value="XM_048284591.1"/>
</dbReference>
<feature type="repeat" description="ARM" evidence="2">
    <location>
        <begin position="236"/>
        <end position="279"/>
    </location>
</feature>
<dbReference type="Gene3D" id="1.25.10.10">
    <property type="entry name" value="Leucine-rich Repeat Variant"/>
    <property type="match status" value="2"/>
</dbReference>
<keyword evidence="1" id="KW-0677">Repeat</keyword>
<sequence>MKTRQKLASVADSEVSDHSRRLIGPQLRMNLHPPRIAEPTAEPRESRVEDALSHSILLSERVRSAVQESKSFKLECAEIGKQVERLSQMLRLLARLTTSKATPLYEHPLRRVAAEVARSLERALSLARKCKRQNLIRRLITITKVTDFRKVLSLLEASVGDMEWLLSVFDSDAPGGGGIVLSLPPIASNDPILAWVWSFIASICMGESLDRIEAANELASLAKDNDRNKKIIVTEGGVPPLLKLLKEAAAPEAQIAAAITLFNLANDQERVRVIVSELGVPLIVKVLRDAPMRVQIHVARLVARMAEFDPIAQDDFARENAISPLVSMLSFETFMEDDMKVHLGKQSIHSIIQLNKEKGKFALAKSNSHLPQSSSHSRSLSDGVNRLGGQRKEREGETPEIKLKLKCSCAEALWMLAKGNVLNSRRITETKGLLCLAKLVEKEHDMLRYNCLMTLVEITAAAELNSDLRRAAFKTSSPAAKAVVDQLLRIVKEIDWPSLQILAIRSIGSLARTFPARETRVIQPLVTQLSHRDEDVATEAAISLAKFACPDNYLCATHSKAIVEFNGVPPLMRLLRGNERAQLNALILLCYLAIQAGDNEALERARVLTALEGVDRSITGQNLELRDLISKAVYQLKMYHAGVHSHRIHSHLP</sequence>
<dbReference type="PANTHER" id="PTHR46168">
    <property type="entry name" value="ARMADILLO REPEAT ONLY 4"/>
    <property type="match status" value="1"/>
</dbReference>
<feature type="region of interest" description="Disordered" evidence="3">
    <location>
        <begin position="1"/>
        <end position="23"/>
    </location>
</feature>
<evidence type="ECO:0000259" key="4">
    <source>
        <dbReference type="Pfam" id="PF25055"/>
    </source>
</evidence>
<dbReference type="PANTHER" id="PTHR46168:SF1">
    <property type="entry name" value="ARMADILLO REPEAT ONLY 4"/>
    <property type="match status" value="1"/>
</dbReference>
<dbReference type="Pfam" id="PF00514">
    <property type="entry name" value="Arm"/>
    <property type="match status" value="1"/>
</dbReference>
<evidence type="ECO:0000256" key="3">
    <source>
        <dbReference type="SAM" id="MobiDB-lite"/>
    </source>
</evidence>
<organism evidence="5 6">
    <name type="scientific">Rhodamnia argentea</name>
    <dbReference type="NCBI Taxonomy" id="178133"/>
    <lineage>
        <taxon>Eukaryota</taxon>
        <taxon>Viridiplantae</taxon>
        <taxon>Streptophyta</taxon>
        <taxon>Embryophyta</taxon>
        <taxon>Tracheophyta</taxon>
        <taxon>Spermatophyta</taxon>
        <taxon>Magnoliopsida</taxon>
        <taxon>eudicotyledons</taxon>
        <taxon>Gunneridae</taxon>
        <taxon>Pentapetalae</taxon>
        <taxon>rosids</taxon>
        <taxon>malvids</taxon>
        <taxon>Myrtales</taxon>
        <taxon>Myrtaceae</taxon>
        <taxon>Myrtoideae</taxon>
        <taxon>Myrteae</taxon>
        <taxon>Australasian group</taxon>
        <taxon>Rhodamnia</taxon>
    </lineage>
</organism>
<dbReference type="Pfam" id="PF25055">
    <property type="entry name" value="DUF7792"/>
    <property type="match status" value="1"/>
</dbReference>
<dbReference type="InterPro" id="IPR011989">
    <property type="entry name" value="ARM-like"/>
</dbReference>
<evidence type="ECO:0000313" key="6">
    <source>
        <dbReference type="RefSeq" id="XP_048140548.1"/>
    </source>
</evidence>
<reference evidence="6" key="2">
    <citation type="submission" date="2025-08" db="UniProtKB">
        <authorList>
            <consortium name="RefSeq"/>
        </authorList>
    </citation>
    <scope>IDENTIFICATION</scope>
    <source>
        <tissue evidence="6">Leaf</tissue>
    </source>
</reference>
<name>A0ABM3HVB4_9MYRT</name>
<gene>
    <name evidence="6" type="primary">LOC115751310</name>
</gene>
<dbReference type="SUPFAM" id="SSF48371">
    <property type="entry name" value="ARM repeat"/>
    <property type="match status" value="1"/>
</dbReference>
<evidence type="ECO:0000313" key="5">
    <source>
        <dbReference type="Proteomes" id="UP000827889"/>
    </source>
</evidence>
<dbReference type="Proteomes" id="UP000827889">
    <property type="component" value="Chromosome 1"/>
</dbReference>
<reference evidence="5" key="1">
    <citation type="submission" date="2025-05" db="UniProtKB">
        <authorList>
            <consortium name="RefSeq"/>
        </authorList>
    </citation>
    <scope>NUCLEOTIDE SEQUENCE [LARGE SCALE GENOMIC DNA]</scope>
</reference>
<feature type="domain" description="DUF7792" evidence="4">
    <location>
        <begin position="49"/>
        <end position="170"/>
    </location>
</feature>
<proteinExistence type="predicted"/>
<accession>A0ABM3HVB4</accession>
<evidence type="ECO:0000256" key="2">
    <source>
        <dbReference type="PROSITE-ProRule" id="PRU00259"/>
    </source>
</evidence>
<feature type="region of interest" description="Disordered" evidence="3">
    <location>
        <begin position="366"/>
        <end position="397"/>
    </location>
</feature>
<dbReference type="InterPro" id="IPR036537">
    <property type="entry name" value="Adaptor_Cbl_N_dom_sf"/>
</dbReference>
<dbReference type="InterPro" id="IPR000225">
    <property type="entry name" value="Armadillo"/>
</dbReference>
<dbReference type="PROSITE" id="PS50176">
    <property type="entry name" value="ARM_REPEAT"/>
    <property type="match status" value="1"/>
</dbReference>
<dbReference type="SMART" id="SM00185">
    <property type="entry name" value="ARM"/>
    <property type="match status" value="4"/>
</dbReference>
<dbReference type="InterPro" id="IPR016024">
    <property type="entry name" value="ARM-type_fold"/>
</dbReference>
<dbReference type="InterPro" id="IPR056694">
    <property type="entry name" value="DUF7792"/>
</dbReference>
<evidence type="ECO:0000256" key="1">
    <source>
        <dbReference type="ARBA" id="ARBA00022737"/>
    </source>
</evidence>
<dbReference type="GeneID" id="115751310"/>
<keyword evidence="5" id="KW-1185">Reference proteome</keyword>
<feature type="compositionally biased region" description="Low complexity" evidence="3">
    <location>
        <begin position="366"/>
        <end position="381"/>
    </location>
</feature>